<reference evidence="2" key="1">
    <citation type="submission" date="2022-11" db="UniProtKB">
        <authorList>
            <consortium name="WormBaseParasite"/>
        </authorList>
    </citation>
    <scope>IDENTIFICATION</scope>
</reference>
<dbReference type="InterPro" id="IPR003107">
    <property type="entry name" value="HAT"/>
</dbReference>
<name>A0A915JR93_ROMCU</name>
<dbReference type="Proteomes" id="UP000887565">
    <property type="component" value="Unplaced"/>
</dbReference>
<dbReference type="WBParaSite" id="nRc.2.0.1.t28638-RA">
    <property type="protein sequence ID" value="nRc.2.0.1.t28638-RA"/>
    <property type="gene ID" value="nRc.2.0.1.g28638"/>
</dbReference>
<dbReference type="Gene3D" id="1.25.40.10">
    <property type="entry name" value="Tetratricopeptide repeat domain"/>
    <property type="match status" value="1"/>
</dbReference>
<dbReference type="SMART" id="SM00386">
    <property type="entry name" value="HAT"/>
    <property type="match status" value="1"/>
</dbReference>
<accession>A0A915JR93</accession>
<dbReference type="InterPro" id="IPR011990">
    <property type="entry name" value="TPR-like_helical_dom_sf"/>
</dbReference>
<evidence type="ECO:0000313" key="1">
    <source>
        <dbReference type="Proteomes" id="UP000887565"/>
    </source>
</evidence>
<dbReference type="AlphaFoldDB" id="A0A915JR93"/>
<proteinExistence type="predicted"/>
<evidence type="ECO:0000313" key="2">
    <source>
        <dbReference type="WBParaSite" id="nRc.2.0.1.t28638-RA"/>
    </source>
</evidence>
<dbReference type="GO" id="GO:0006396">
    <property type="term" value="P:RNA processing"/>
    <property type="evidence" value="ECO:0007669"/>
    <property type="project" value="InterPro"/>
</dbReference>
<keyword evidence="1" id="KW-1185">Reference proteome</keyword>
<protein>
    <submittedName>
        <fullName evidence="2">Uncharacterized protein</fullName>
    </submittedName>
</protein>
<sequence length="79" mass="9393">YAQFEARNGNPTNARQVYERSVEYFGDEHLEENLLIAFAKFEEQQKELCIALSIRNYVDEKKVENLFVKQAMQNRFLES</sequence>
<organism evidence="1 2">
    <name type="scientific">Romanomermis culicivorax</name>
    <name type="common">Nematode worm</name>
    <dbReference type="NCBI Taxonomy" id="13658"/>
    <lineage>
        <taxon>Eukaryota</taxon>
        <taxon>Metazoa</taxon>
        <taxon>Ecdysozoa</taxon>
        <taxon>Nematoda</taxon>
        <taxon>Enoplea</taxon>
        <taxon>Dorylaimia</taxon>
        <taxon>Mermithida</taxon>
        <taxon>Mermithoidea</taxon>
        <taxon>Mermithidae</taxon>
        <taxon>Romanomermis</taxon>
    </lineage>
</organism>